<dbReference type="InterPro" id="IPR014717">
    <property type="entry name" value="Transl_elong_EF1B/ribsomal_bS6"/>
</dbReference>
<evidence type="ECO:0008006" key="10">
    <source>
        <dbReference type="Google" id="ProtNLM"/>
    </source>
</evidence>
<dbReference type="PROSITE" id="PS00824">
    <property type="entry name" value="EF1BD_1"/>
    <property type="match status" value="1"/>
</dbReference>
<evidence type="ECO:0000256" key="2">
    <source>
        <dbReference type="ARBA" id="ARBA00022768"/>
    </source>
</evidence>
<dbReference type="Pfam" id="PF10587">
    <property type="entry name" value="EF-1_beta_acid"/>
    <property type="match status" value="1"/>
</dbReference>
<keyword evidence="3" id="KW-0648">Protein biosynthesis</keyword>
<dbReference type="EMBL" id="CAXAJV020001290">
    <property type="protein sequence ID" value="CAL7939814.1"/>
    <property type="molecule type" value="Genomic_DNA"/>
</dbReference>
<dbReference type="Pfam" id="PF00736">
    <property type="entry name" value="EF1_GNE"/>
    <property type="match status" value="1"/>
</dbReference>
<gene>
    <name evidence="8" type="ORF">XYLVIOL_LOCUS4125</name>
</gene>
<proteinExistence type="inferred from homology"/>
<protein>
    <recommendedName>
        <fullName evidence="10">Elongation factor 1-delta</fullName>
    </recommendedName>
</protein>
<comment type="caution">
    <text evidence="8">The sequence shown here is derived from an EMBL/GenBank/DDBJ whole genome shotgun (WGS) entry which is preliminary data.</text>
</comment>
<evidence type="ECO:0000256" key="5">
    <source>
        <dbReference type="SAM" id="MobiDB-lite"/>
    </source>
</evidence>
<keyword evidence="9" id="KW-1185">Reference proteome</keyword>
<dbReference type="InterPro" id="IPR049720">
    <property type="entry name" value="EF1B_bsu/dsu"/>
</dbReference>
<dbReference type="InterPro" id="IPR014038">
    <property type="entry name" value="EF1B_bsu/dsu_GNE"/>
</dbReference>
<feature type="compositionally biased region" description="Basic and acidic residues" evidence="5">
    <location>
        <begin position="99"/>
        <end position="174"/>
    </location>
</feature>
<keyword evidence="4" id="KW-0175">Coiled coil</keyword>
<reference evidence="8 9" key="1">
    <citation type="submission" date="2024-08" db="EMBL/GenBank/DDBJ databases">
        <authorList>
            <person name="Will J Nash"/>
            <person name="Angela Man"/>
            <person name="Seanna McTaggart"/>
            <person name="Kendall Baker"/>
            <person name="Tom Barker"/>
            <person name="Leah Catchpole"/>
            <person name="Alex Durrant"/>
            <person name="Karim Gharbi"/>
            <person name="Naomi Irish"/>
            <person name="Gemy Kaithakottil"/>
            <person name="Debby Ku"/>
            <person name="Aaliyah Providence"/>
            <person name="Felix Shaw"/>
            <person name="David Swarbreck"/>
            <person name="Chris Watkins"/>
            <person name="Ann M. McCartney"/>
            <person name="Giulio Formenti"/>
            <person name="Alice Mouton"/>
            <person name="Noel Vella"/>
            <person name="Bjorn M von Reumont"/>
            <person name="Adriana Vella"/>
            <person name="Wilfried Haerty"/>
        </authorList>
    </citation>
    <scope>NUCLEOTIDE SEQUENCE [LARGE SCALE GENOMIC DNA]</scope>
</reference>
<evidence type="ECO:0000259" key="7">
    <source>
        <dbReference type="SMART" id="SM01182"/>
    </source>
</evidence>
<comment type="similarity">
    <text evidence="1">Belongs to the EF-1-beta/EF-1-delta family.</text>
</comment>
<dbReference type="Gene3D" id="3.30.70.60">
    <property type="match status" value="1"/>
</dbReference>
<feature type="region of interest" description="Disordered" evidence="5">
    <location>
        <begin position="84"/>
        <end position="199"/>
    </location>
</feature>
<dbReference type="InterPro" id="IPR018940">
    <property type="entry name" value="EF-1_beta_acid_region_euk"/>
</dbReference>
<dbReference type="SMART" id="SM00888">
    <property type="entry name" value="EF1_GNE"/>
    <property type="match status" value="1"/>
</dbReference>
<dbReference type="PANTHER" id="PTHR11595">
    <property type="entry name" value="EF-HAND AND COILED-COIL DOMAIN-CONTAINING FAMILY MEMBER"/>
    <property type="match status" value="1"/>
</dbReference>
<keyword evidence="2" id="KW-0251">Elongation factor</keyword>
<evidence type="ECO:0000259" key="6">
    <source>
        <dbReference type="SMART" id="SM00888"/>
    </source>
</evidence>
<accession>A0ABP1NFN6</accession>
<evidence type="ECO:0000256" key="1">
    <source>
        <dbReference type="ARBA" id="ARBA00007411"/>
    </source>
</evidence>
<feature type="domain" description="Elongation factor 1 beta central acidic region eukaryote" evidence="7">
    <location>
        <begin position="303"/>
        <end position="330"/>
    </location>
</feature>
<dbReference type="InterPro" id="IPR036219">
    <property type="entry name" value="eEF-1beta-like_sf"/>
</dbReference>
<evidence type="ECO:0000256" key="4">
    <source>
        <dbReference type="SAM" id="Coils"/>
    </source>
</evidence>
<name>A0ABP1NFN6_XYLVO</name>
<organism evidence="8 9">
    <name type="scientific">Xylocopa violacea</name>
    <name type="common">Violet carpenter bee</name>
    <name type="synonym">Apis violacea</name>
    <dbReference type="NCBI Taxonomy" id="135666"/>
    <lineage>
        <taxon>Eukaryota</taxon>
        <taxon>Metazoa</taxon>
        <taxon>Ecdysozoa</taxon>
        <taxon>Arthropoda</taxon>
        <taxon>Hexapoda</taxon>
        <taxon>Insecta</taxon>
        <taxon>Pterygota</taxon>
        <taxon>Neoptera</taxon>
        <taxon>Endopterygota</taxon>
        <taxon>Hymenoptera</taxon>
        <taxon>Apocrita</taxon>
        <taxon>Aculeata</taxon>
        <taxon>Apoidea</taxon>
        <taxon>Anthophila</taxon>
        <taxon>Apidae</taxon>
        <taxon>Xylocopa</taxon>
        <taxon>Xylocopa</taxon>
    </lineage>
</organism>
<evidence type="ECO:0000313" key="9">
    <source>
        <dbReference type="Proteomes" id="UP001642520"/>
    </source>
</evidence>
<sequence length="553" mass="62790">MEKSALAHEKVWFDKPSYDKAERLYFEKMAKVVYHKIMDSYSLKSEVSVTNDYQDNLSADNNTLTKIKSEKSKKNKILRFEIIPNDTKDTKSQMKSPKTNKDENKINTQKKENVEEKKKSDSTKNDSKEKRKETSPSNDASKKYNTKEVKEKKNKADTRHNNKKTKNDSEELKENATPLKNKQQLPIQGNQQTTSPILSAGGSLANEVAKARQHIKQSLQCMDDIAAVASLITPNENKKDILNCSAFQELKNIVEKLEERVTALENKIDPLLADAKVAVCPAKPEPAAKPAQEKADGDEDVDLFGSDSEGEDAEAAKLREQRLAAYAAKKAKKPALIAKSNIIFDVKPWDDETDMKAMEEEVRKIEMDGLLWGASKLVPLAYGIFKLQISCVIEDDKVSVDGLTDKILDIQDFVQSVDIDGDEIPLWEERLVEKLKKFPSKIYLIPKYNFVFEILPCKKKEMKDIKVLEVQVRNIRTNDIVWGISTITRDDFGCFTLQISCLTNYGSLESIIGDEIAIIRDPNGTYMVDCLDTVAFNRVYIFFKKFLIITFIQ</sequence>
<dbReference type="PANTHER" id="PTHR11595:SF26">
    <property type="entry name" value="ELONGATION FACTOR 1-DELTA"/>
    <property type="match status" value="1"/>
</dbReference>
<evidence type="ECO:0000313" key="8">
    <source>
        <dbReference type="EMBL" id="CAL7939814.1"/>
    </source>
</evidence>
<feature type="coiled-coil region" evidence="4">
    <location>
        <begin position="247"/>
        <end position="274"/>
    </location>
</feature>
<feature type="compositionally biased region" description="Polar residues" evidence="5">
    <location>
        <begin position="178"/>
        <end position="197"/>
    </location>
</feature>
<dbReference type="InterPro" id="IPR001326">
    <property type="entry name" value="Transl_elong_EF1B_B/D_CS"/>
</dbReference>
<dbReference type="SUPFAM" id="SSF54984">
    <property type="entry name" value="eEF-1beta-like"/>
    <property type="match status" value="1"/>
</dbReference>
<dbReference type="Proteomes" id="UP001642520">
    <property type="component" value="Unassembled WGS sequence"/>
</dbReference>
<evidence type="ECO:0000256" key="3">
    <source>
        <dbReference type="ARBA" id="ARBA00022917"/>
    </source>
</evidence>
<dbReference type="CDD" id="cd00292">
    <property type="entry name" value="EF1B"/>
    <property type="match status" value="1"/>
</dbReference>
<feature type="domain" description="Translation elongation factor EF1B beta/delta subunit guanine nucleotide exchange" evidence="6">
    <location>
        <begin position="339"/>
        <end position="425"/>
    </location>
</feature>
<dbReference type="SMART" id="SM01182">
    <property type="entry name" value="EF-1_beta_acid"/>
    <property type="match status" value="1"/>
</dbReference>